<gene>
    <name evidence="9" type="ORF">SAMN05216553_110339</name>
</gene>
<dbReference type="PANTHER" id="PTHR33406">
    <property type="entry name" value="MEMBRANE PROTEIN MJ1562-RELATED"/>
    <property type="match status" value="1"/>
</dbReference>
<evidence type="ECO:0000259" key="8">
    <source>
        <dbReference type="PROSITE" id="PS50156"/>
    </source>
</evidence>
<dbReference type="OrthoDB" id="7051771at2"/>
<feature type="transmembrane region" description="Helical" evidence="7">
    <location>
        <begin position="628"/>
        <end position="650"/>
    </location>
</feature>
<feature type="transmembrane region" description="Helical" evidence="7">
    <location>
        <begin position="278"/>
        <end position="304"/>
    </location>
</feature>
<dbReference type="SUPFAM" id="SSF82866">
    <property type="entry name" value="Multidrug efflux transporter AcrB transmembrane domain"/>
    <property type="match status" value="2"/>
</dbReference>
<evidence type="ECO:0000256" key="7">
    <source>
        <dbReference type="SAM" id="Phobius"/>
    </source>
</evidence>
<feature type="transmembrane region" description="Helical" evidence="7">
    <location>
        <begin position="369"/>
        <end position="389"/>
    </location>
</feature>
<keyword evidence="5 7" id="KW-0472">Membrane</keyword>
<protein>
    <submittedName>
        <fullName evidence="9">Putative drug exporter of the RND superfamily</fullName>
    </submittedName>
</protein>
<evidence type="ECO:0000256" key="2">
    <source>
        <dbReference type="ARBA" id="ARBA00022475"/>
    </source>
</evidence>
<feature type="transmembrane region" description="Helical" evidence="7">
    <location>
        <begin position="236"/>
        <end position="257"/>
    </location>
</feature>
<dbReference type="Gene3D" id="1.20.1640.10">
    <property type="entry name" value="Multidrug efflux transporter AcrB transmembrane domain"/>
    <property type="match status" value="2"/>
</dbReference>
<evidence type="ECO:0000256" key="1">
    <source>
        <dbReference type="ARBA" id="ARBA00004651"/>
    </source>
</evidence>
<dbReference type="PANTHER" id="PTHR33406:SF13">
    <property type="entry name" value="MEMBRANE PROTEIN YDFJ"/>
    <property type="match status" value="1"/>
</dbReference>
<dbReference type="PROSITE" id="PS50156">
    <property type="entry name" value="SSD"/>
    <property type="match status" value="1"/>
</dbReference>
<keyword evidence="4 7" id="KW-1133">Transmembrane helix</keyword>
<evidence type="ECO:0000313" key="9">
    <source>
        <dbReference type="EMBL" id="SDG70522.1"/>
    </source>
</evidence>
<feature type="transmembrane region" description="Helical" evidence="7">
    <location>
        <begin position="519"/>
        <end position="538"/>
    </location>
</feature>
<dbReference type="STRING" id="200378.SAMN05216553_110339"/>
<feature type="transmembrane region" description="Helical" evidence="7">
    <location>
        <begin position="545"/>
        <end position="566"/>
    </location>
</feature>
<accession>A0A1G7WEZ0</accession>
<dbReference type="InterPro" id="IPR050545">
    <property type="entry name" value="Mycobact_MmpL"/>
</dbReference>
<feature type="transmembrane region" description="Helical" evidence="7">
    <location>
        <begin position="586"/>
        <end position="607"/>
    </location>
</feature>
<sequence>MARLLYRLGAGSARHPLLVITAWLVLAAGLAAAAIGGMRFADGGFEIGDTESSTALEVVEREFPSPQPEPGTGSLQLVLFTENGTPLGAAQRTVVADVLARAAATAHVAVVSDPFDPARPSVSPDGTTAVATLSLRELTEDNRDAVHDAVVALADQARDRGLGAEVGGSLSDPVPEVFGPTEIIGAVLAFAVLLLTYGSLAAAGANMAGALIGVAVGVLGVLAFSAFSPIGTMTPVLAVMLGLAVGIDYCLFVLARFRAELRAGRPVEDAIGRATGTAGSAVVFAGSTVIIALAGLAVVGIGFITEMGLAATVGVAVAVLMSLTLLPAALKLMGRKALPRRERAGGTPVRADRIGFLDRWIKLVVRRPVTVLVGAVAGLLVLAVPVLSLTTSLTTPGGEDPTSTQRAAYDQVAEAFGAGSQGPLVVLAQGDGVRARLDEVTSGLATLHGVASVVPAGVNPTGDTALLQVVPTTGPVDERTEQLVHDIRDRADAVPGVTLLVTGQTAIGIDTDERLSTALVTYLVVIVGLSLLLLIVVFRSLLVPLIATAGFLLSLGAGVGVTVAVFQWGWLDPVFAAPQGNPMLSLLPVLIVGILFGLAMDYQVFLVSRMHEAHVRGLDPVEAVLDGFGRTAVVVVSAATIMTAVFAGFALSPSSLIGSIGLALTAGVVADAFVVRMIVVPALLTLLGRAAWWLPEWLDRLLPQLDAEGRALDESSPAQLVHQTGDRLRPAVPVTVGSAAQQSAQPGQLEVADPSHQGPAAP</sequence>
<keyword evidence="3 7" id="KW-0812">Transmembrane</keyword>
<dbReference type="Proteomes" id="UP000199623">
    <property type="component" value="Unassembled WGS sequence"/>
</dbReference>
<dbReference type="InterPro" id="IPR004869">
    <property type="entry name" value="MMPL_dom"/>
</dbReference>
<dbReference type="GO" id="GO:0005886">
    <property type="term" value="C:plasma membrane"/>
    <property type="evidence" value="ECO:0007669"/>
    <property type="project" value="UniProtKB-SubCell"/>
</dbReference>
<reference evidence="10" key="1">
    <citation type="submission" date="2016-10" db="EMBL/GenBank/DDBJ databases">
        <authorList>
            <person name="Varghese N."/>
            <person name="Submissions S."/>
        </authorList>
    </citation>
    <scope>NUCLEOTIDE SEQUENCE [LARGE SCALE GENOMIC DNA]</scope>
    <source>
        <strain evidence="10">CGMCC 4.3506</strain>
    </source>
</reference>
<evidence type="ECO:0000256" key="3">
    <source>
        <dbReference type="ARBA" id="ARBA00022692"/>
    </source>
</evidence>
<feature type="transmembrane region" description="Helical" evidence="7">
    <location>
        <begin position="210"/>
        <end position="230"/>
    </location>
</feature>
<keyword evidence="2" id="KW-1003">Cell membrane</keyword>
<feature type="transmembrane region" description="Helical" evidence="7">
    <location>
        <begin position="183"/>
        <end position="203"/>
    </location>
</feature>
<keyword evidence="10" id="KW-1185">Reference proteome</keyword>
<evidence type="ECO:0000256" key="6">
    <source>
        <dbReference type="SAM" id="MobiDB-lite"/>
    </source>
</evidence>
<dbReference type="InterPro" id="IPR000731">
    <property type="entry name" value="SSD"/>
</dbReference>
<feature type="domain" description="SSD" evidence="8">
    <location>
        <begin position="200"/>
        <end position="332"/>
    </location>
</feature>
<evidence type="ECO:0000256" key="5">
    <source>
        <dbReference type="ARBA" id="ARBA00023136"/>
    </source>
</evidence>
<feature type="region of interest" description="Disordered" evidence="6">
    <location>
        <begin position="735"/>
        <end position="762"/>
    </location>
</feature>
<dbReference type="AlphaFoldDB" id="A0A1G7WEZ0"/>
<name>A0A1G7WEZ0_9PSEU</name>
<feature type="transmembrane region" description="Helical" evidence="7">
    <location>
        <begin position="310"/>
        <end position="333"/>
    </location>
</feature>
<evidence type="ECO:0000256" key="4">
    <source>
        <dbReference type="ARBA" id="ARBA00022989"/>
    </source>
</evidence>
<feature type="transmembrane region" description="Helical" evidence="7">
    <location>
        <begin position="656"/>
        <end position="679"/>
    </location>
</feature>
<dbReference type="EMBL" id="FNCC01000010">
    <property type="protein sequence ID" value="SDG70522.1"/>
    <property type="molecule type" value="Genomic_DNA"/>
</dbReference>
<comment type="subcellular location">
    <subcellularLocation>
        <location evidence="1">Cell membrane</location>
        <topology evidence="1">Multi-pass membrane protein</topology>
    </subcellularLocation>
</comment>
<proteinExistence type="predicted"/>
<evidence type="ECO:0000313" key="10">
    <source>
        <dbReference type="Proteomes" id="UP000199623"/>
    </source>
</evidence>
<organism evidence="9 10">
    <name type="scientific">Lentzea fradiae</name>
    <dbReference type="NCBI Taxonomy" id="200378"/>
    <lineage>
        <taxon>Bacteria</taxon>
        <taxon>Bacillati</taxon>
        <taxon>Actinomycetota</taxon>
        <taxon>Actinomycetes</taxon>
        <taxon>Pseudonocardiales</taxon>
        <taxon>Pseudonocardiaceae</taxon>
        <taxon>Lentzea</taxon>
    </lineage>
</organism>
<dbReference type="Pfam" id="PF03176">
    <property type="entry name" value="MMPL"/>
    <property type="match status" value="2"/>
</dbReference>